<dbReference type="RefSeq" id="WP_193810882.1">
    <property type="nucleotide sequence ID" value="NZ_CP040442.1"/>
</dbReference>
<dbReference type="AlphaFoldDB" id="A0A7M2Y8Y8"/>
<gene>
    <name evidence="2" type="ORF">Q73A0000_10210</name>
</gene>
<dbReference type="EMBL" id="CP040442">
    <property type="protein sequence ID" value="QOW10717.1"/>
    <property type="molecule type" value="Genomic_DNA"/>
</dbReference>
<feature type="domain" description="Transglutaminase-like" evidence="1">
    <location>
        <begin position="300"/>
        <end position="363"/>
    </location>
</feature>
<reference evidence="2 3" key="1">
    <citation type="submission" date="2019-05" db="EMBL/GenBank/DDBJ databases">
        <title>Chryseobacterium sp. isolated from King George Island, maritime Antarctica.</title>
        <authorList>
            <person name="Peng X."/>
        </authorList>
    </citation>
    <scope>NUCLEOTIDE SEQUENCE [LARGE SCALE GENOMIC DNA]</scope>
    <source>
        <strain evidence="2 3">7-3A</strain>
    </source>
</reference>
<dbReference type="Pfam" id="PF01841">
    <property type="entry name" value="Transglut_core"/>
    <property type="match status" value="1"/>
</dbReference>
<dbReference type="KEGG" id="kfa:Q73A0000_10210"/>
<evidence type="ECO:0000259" key="1">
    <source>
        <dbReference type="Pfam" id="PF01841"/>
    </source>
</evidence>
<evidence type="ECO:0000313" key="2">
    <source>
        <dbReference type="EMBL" id="QOW10717.1"/>
    </source>
</evidence>
<name>A0A7M2Y8Y8_9FLAO</name>
<keyword evidence="3" id="KW-1185">Reference proteome</keyword>
<accession>A0A7M2Y8Y8</accession>
<dbReference type="Proteomes" id="UP000594195">
    <property type="component" value="Chromosome"/>
</dbReference>
<dbReference type="Gene3D" id="2.60.40.3140">
    <property type="match status" value="1"/>
</dbReference>
<dbReference type="InterPro" id="IPR002931">
    <property type="entry name" value="Transglutaminase-like"/>
</dbReference>
<dbReference type="Gene3D" id="2.60.120.1130">
    <property type="match status" value="1"/>
</dbReference>
<evidence type="ECO:0000313" key="3">
    <source>
        <dbReference type="Proteomes" id="UP000594195"/>
    </source>
</evidence>
<protein>
    <submittedName>
        <fullName evidence="2">DUF3857 domain-containing protein</fullName>
    </submittedName>
</protein>
<proteinExistence type="predicted"/>
<organism evidence="2 3">
    <name type="scientific">Kaistella flava</name>
    <name type="common">ex Peng et al. 2021</name>
    <dbReference type="NCBI Taxonomy" id="2038776"/>
    <lineage>
        <taxon>Bacteria</taxon>
        <taxon>Pseudomonadati</taxon>
        <taxon>Bacteroidota</taxon>
        <taxon>Flavobacteriia</taxon>
        <taxon>Flavobacteriales</taxon>
        <taxon>Weeksellaceae</taxon>
        <taxon>Chryseobacterium group</taxon>
        <taxon>Kaistella</taxon>
    </lineage>
</organism>
<sequence>MIKKLSLFIGCFLVSFLYSQHKFLNDPKISDEDLKSTQSKIEADAPAEVLYRSVHYVIDYNGYLTQEIVQRVKIYNKDNAGKYLDHEIAVFDNGRGDRETLSNLKALTYNWENGKKVSTKIERDEKFKSKEDKNFTITKFAYANVKNGSVVEYSYTLYSPFLSSTPRVLIEEEIPVKYVEYVFDTPKPLGYSINYKGSISPNHRDSGEKQLYGREYQTYRFAYEKLPAFKDEKYVLNNNNYKTGIKAELNSTMINNVFKTYSLSWNDIQKRLYDHDDFGLQLKKQNLVKNVLPAEILALPTNMEKANAILKFVQKNYTWNKEDEVFTDKGIKNLLTTKIGNTAEINLLLTMLLRSADVDADPVVLSTVKRGLLVAYNPSITQLNFVLACFTEKDKVYLLDGTSKLTAINMISPRALNHYGILMLKNDAKQINIFFPEVSKTVLSVDAKLTPAGTFEGRFADRDTKLYAMIANENYSDDEKTFAKNYQDEYKFPYTNMKHGLQDNNDFETSFDFSSDTFVDTIGNKLVFNPLLFLYSQNHGYDQKEARRAPIEFYSAYDRVKKVTITLPDNYVFENVPASKKFRTEDNSIQYTYAVTQNGNKLTVETTIQIDDTVFPKEYYPAFTQIYDNVTKMEAQVVTAVKKL</sequence>
<dbReference type="Gene3D" id="3.10.620.30">
    <property type="match status" value="1"/>
</dbReference>